<sequence>MHKSFVKIYVFMLIIWAVEKSDCKQGGYQGQLMNAEDFNFYNGAACLSYGHSCWGAHGKRNADVLNNPNSWFLYRMQKLAHKDSSIDQNQSQEEDIAKTMNVFKRYMQRNLKKTISDDTWNIQPRKYIPDDRYYEDQVLDPRLEYKLMNVK</sequence>
<evidence type="ECO:0000313" key="2">
    <source>
        <dbReference type="Proteomes" id="UP000694846"/>
    </source>
</evidence>
<dbReference type="RefSeq" id="XP_025422474.1">
    <property type="nucleotide sequence ID" value="XM_025566689.1"/>
</dbReference>
<dbReference type="OrthoDB" id="6367990at2759"/>
<dbReference type="GeneID" id="112692126"/>
<protein>
    <submittedName>
        <fullName evidence="3">Uncharacterized protein LOC112692126 isoform X1</fullName>
    </submittedName>
</protein>
<accession>A0A8B8GGW0</accession>
<evidence type="ECO:0000313" key="3">
    <source>
        <dbReference type="RefSeq" id="XP_025422474.1"/>
    </source>
</evidence>
<name>A0A8B8GGW0_9HEMI</name>
<dbReference type="AlphaFoldDB" id="A0A8B8GGW0"/>
<keyword evidence="1" id="KW-0732">Signal</keyword>
<feature type="chain" id="PRO_5034196966" evidence="1">
    <location>
        <begin position="24"/>
        <end position="151"/>
    </location>
</feature>
<dbReference type="CTD" id="41711"/>
<evidence type="ECO:0000256" key="1">
    <source>
        <dbReference type="SAM" id="SignalP"/>
    </source>
</evidence>
<organism evidence="2 3">
    <name type="scientific">Sipha flava</name>
    <name type="common">yellow sugarcane aphid</name>
    <dbReference type="NCBI Taxonomy" id="143950"/>
    <lineage>
        <taxon>Eukaryota</taxon>
        <taxon>Metazoa</taxon>
        <taxon>Ecdysozoa</taxon>
        <taxon>Arthropoda</taxon>
        <taxon>Hexapoda</taxon>
        <taxon>Insecta</taxon>
        <taxon>Pterygota</taxon>
        <taxon>Neoptera</taxon>
        <taxon>Paraneoptera</taxon>
        <taxon>Hemiptera</taxon>
        <taxon>Sternorrhyncha</taxon>
        <taxon>Aphidomorpha</taxon>
        <taxon>Aphidoidea</taxon>
        <taxon>Aphididae</taxon>
        <taxon>Sipha</taxon>
    </lineage>
</organism>
<gene>
    <name evidence="3" type="primary">LOC112692126</name>
</gene>
<reference evidence="3" key="1">
    <citation type="submission" date="2025-08" db="UniProtKB">
        <authorList>
            <consortium name="RefSeq"/>
        </authorList>
    </citation>
    <scope>IDENTIFICATION</scope>
    <source>
        <tissue evidence="3">Whole body</tissue>
    </source>
</reference>
<proteinExistence type="predicted"/>
<feature type="signal peptide" evidence="1">
    <location>
        <begin position="1"/>
        <end position="23"/>
    </location>
</feature>
<dbReference type="Proteomes" id="UP000694846">
    <property type="component" value="Unplaced"/>
</dbReference>
<keyword evidence="2" id="KW-1185">Reference proteome</keyword>